<accession>A0AAW9RQ84</accession>
<dbReference type="SUPFAM" id="SSF55729">
    <property type="entry name" value="Acyl-CoA N-acyltransferases (Nat)"/>
    <property type="match status" value="1"/>
</dbReference>
<dbReference type="Proteomes" id="UP001378188">
    <property type="component" value="Unassembled WGS sequence"/>
</dbReference>
<keyword evidence="1" id="KW-0808">Transferase</keyword>
<name>A0AAW9RQ84_9HYPH</name>
<dbReference type="PANTHER" id="PTHR43877:SF2">
    <property type="entry name" value="AMINOALKYLPHOSPHONATE N-ACETYLTRANSFERASE-RELATED"/>
    <property type="match status" value="1"/>
</dbReference>
<dbReference type="PANTHER" id="PTHR43877">
    <property type="entry name" value="AMINOALKYLPHOSPHONATE N-ACETYLTRANSFERASE-RELATED-RELATED"/>
    <property type="match status" value="1"/>
</dbReference>
<evidence type="ECO:0000259" key="3">
    <source>
        <dbReference type="PROSITE" id="PS51186"/>
    </source>
</evidence>
<dbReference type="GO" id="GO:0016747">
    <property type="term" value="F:acyltransferase activity, transferring groups other than amino-acyl groups"/>
    <property type="evidence" value="ECO:0007669"/>
    <property type="project" value="InterPro"/>
</dbReference>
<dbReference type="InterPro" id="IPR000182">
    <property type="entry name" value="GNAT_dom"/>
</dbReference>
<keyword evidence="2" id="KW-0012">Acyltransferase</keyword>
<protein>
    <submittedName>
        <fullName evidence="4">GNAT family N-acetyltransferase</fullName>
    </submittedName>
</protein>
<reference evidence="4 5" key="1">
    <citation type="submission" date="2024-02" db="EMBL/GenBank/DDBJ databases">
        <title>Genome analysis and characterization of Microbaculum marinisediminis sp. nov., isolated from marine sediment.</title>
        <authorList>
            <person name="Du Z.-J."/>
            <person name="Ye Y.-Q."/>
            <person name="Zhang Z.-R."/>
            <person name="Yuan S.-M."/>
            <person name="Zhang X.-Y."/>
        </authorList>
    </citation>
    <scope>NUCLEOTIDE SEQUENCE [LARGE SCALE GENOMIC DNA]</scope>
    <source>
        <strain evidence="4 5">SDUM1044001</strain>
    </source>
</reference>
<evidence type="ECO:0000256" key="2">
    <source>
        <dbReference type="ARBA" id="ARBA00023315"/>
    </source>
</evidence>
<keyword evidence="5" id="KW-1185">Reference proteome</keyword>
<sequence length="156" mass="17342">MTVPDIALADCREQDWDTLAAFMHAFCEEDGHAHGPDNEAALRTLIDNPLYGRALLVWHGDEPVGYAVLCYGFSLEFCGRDGFLDDIYVAPAHRGLGIGRLVLERLQAVARDDGIRTLHLEVMDGNDGAARLYRRLGWHTRKSRMMTKSLVADAAT</sequence>
<dbReference type="InterPro" id="IPR016181">
    <property type="entry name" value="Acyl_CoA_acyltransferase"/>
</dbReference>
<evidence type="ECO:0000256" key="1">
    <source>
        <dbReference type="ARBA" id="ARBA00022679"/>
    </source>
</evidence>
<evidence type="ECO:0000313" key="5">
    <source>
        <dbReference type="Proteomes" id="UP001378188"/>
    </source>
</evidence>
<dbReference type="Pfam" id="PF00583">
    <property type="entry name" value="Acetyltransf_1"/>
    <property type="match status" value="1"/>
</dbReference>
<dbReference type="RefSeq" id="WP_340328739.1">
    <property type="nucleotide sequence ID" value="NZ_JAZHOF010000002.1"/>
</dbReference>
<organism evidence="4 5">
    <name type="scientific">Microbaculum marinum</name>
    <dbReference type="NCBI Taxonomy" id="1764581"/>
    <lineage>
        <taxon>Bacteria</taxon>
        <taxon>Pseudomonadati</taxon>
        <taxon>Pseudomonadota</taxon>
        <taxon>Alphaproteobacteria</taxon>
        <taxon>Hyphomicrobiales</taxon>
        <taxon>Tepidamorphaceae</taxon>
        <taxon>Microbaculum</taxon>
    </lineage>
</organism>
<feature type="domain" description="N-acetyltransferase" evidence="3">
    <location>
        <begin position="6"/>
        <end position="156"/>
    </location>
</feature>
<dbReference type="AlphaFoldDB" id="A0AAW9RQ84"/>
<dbReference type="Gene3D" id="3.40.630.30">
    <property type="match status" value="1"/>
</dbReference>
<gene>
    <name evidence="4" type="ORF">V3328_06175</name>
</gene>
<dbReference type="PROSITE" id="PS51186">
    <property type="entry name" value="GNAT"/>
    <property type="match status" value="1"/>
</dbReference>
<dbReference type="EMBL" id="JAZHOF010000002">
    <property type="protein sequence ID" value="MEJ8571050.1"/>
    <property type="molecule type" value="Genomic_DNA"/>
</dbReference>
<proteinExistence type="predicted"/>
<evidence type="ECO:0000313" key="4">
    <source>
        <dbReference type="EMBL" id="MEJ8571050.1"/>
    </source>
</evidence>
<comment type="caution">
    <text evidence="4">The sequence shown here is derived from an EMBL/GenBank/DDBJ whole genome shotgun (WGS) entry which is preliminary data.</text>
</comment>
<dbReference type="CDD" id="cd04301">
    <property type="entry name" value="NAT_SF"/>
    <property type="match status" value="1"/>
</dbReference>
<dbReference type="InterPro" id="IPR050832">
    <property type="entry name" value="Bact_Acetyltransf"/>
</dbReference>